<dbReference type="PROSITE" id="PS50157">
    <property type="entry name" value="ZINC_FINGER_C2H2_2"/>
    <property type="match status" value="1"/>
</dbReference>
<dbReference type="Proteomes" id="UP000035682">
    <property type="component" value="Unplaced"/>
</dbReference>
<evidence type="ECO:0000313" key="12">
    <source>
        <dbReference type="WormBase" id="SRAE_2000258300"/>
    </source>
</evidence>
<protein>
    <submittedName>
        <fullName evidence="9 11">Zinc finger, C2H2 domain and Zinc finger, C2H2-like domain-containing protein</fullName>
    </submittedName>
</protein>
<evidence type="ECO:0000256" key="3">
    <source>
        <dbReference type="ARBA" id="ARBA00022737"/>
    </source>
</evidence>
<dbReference type="PANTHER" id="PTHR16515">
    <property type="entry name" value="PR DOMAIN ZINC FINGER PROTEIN"/>
    <property type="match status" value="1"/>
</dbReference>
<keyword evidence="10" id="KW-1185">Reference proteome</keyword>
<dbReference type="WBParaSite" id="SRAE_2000258300.1">
    <property type="protein sequence ID" value="SRAE_2000258300.1"/>
    <property type="gene ID" value="WBGene00262794"/>
</dbReference>
<dbReference type="InterPro" id="IPR036236">
    <property type="entry name" value="Znf_C2H2_sf"/>
</dbReference>
<evidence type="ECO:0000256" key="4">
    <source>
        <dbReference type="ARBA" id="ARBA00022771"/>
    </source>
</evidence>
<dbReference type="OrthoDB" id="6077919at2759"/>
<evidence type="ECO:0000256" key="7">
    <source>
        <dbReference type="PROSITE-ProRule" id="PRU00042"/>
    </source>
</evidence>
<dbReference type="RefSeq" id="XP_024507122.1">
    <property type="nucleotide sequence ID" value="XM_024653668.1"/>
</dbReference>
<evidence type="ECO:0000256" key="1">
    <source>
        <dbReference type="ARBA" id="ARBA00004123"/>
    </source>
</evidence>
<evidence type="ECO:0000256" key="6">
    <source>
        <dbReference type="ARBA" id="ARBA00023242"/>
    </source>
</evidence>
<comment type="subcellular location">
    <subcellularLocation>
        <location evidence="1">Nucleus</location>
    </subcellularLocation>
</comment>
<dbReference type="GO" id="GO:0005634">
    <property type="term" value="C:nucleus"/>
    <property type="evidence" value="ECO:0007669"/>
    <property type="project" value="UniProtKB-SubCell"/>
</dbReference>
<evidence type="ECO:0000313" key="9">
    <source>
        <dbReference type="EMBL" id="CEF67922.1"/>
    </source>
</evidence>
<dbReference type="PANTHER" id="PTHR16515:SF66">
    <property type="entry name" value="C2H2-TYPE DOMAIN-CONTAINING PROTEIN"/>
    <property type="match status" value="1"/>
</dbReference>
<reference evidence="9 10" key="1">
    <citation type="submission" date="2014-09" db="EMBL/GenBank/DDBJ databases">
        <authorList>
            <person name="Martin A.A."/>
        </authorList>
    </citation>
    <scope>NUCLEOTIDE SEQUENCE</scope>
    <source>
        <strain evidence="10">ED321</strain>
        <strain evidence="9">ED321 Heterogonic</strain>
    </source>
</reference>
<name>A0A090LDT1_STRRB</name>
<dbReference type="AlphaFoldDB" id="A0A090LDT1"/>
<dbReference type="Gene3D" id="3.30.160.60">
    <property type="entry name" value="Classic Zinc Finger"/>
    <property type="match status" value="1"/>
</dbReference>
<dbReference type="WormBase" id="SRAE_2000258300">
    <property type="protein sequence ID" value="SRP03906"/>
    <property type="gene ID" value="WBGene00262794"/>
</dbReference>
<dbReference type="SMART" id="SM00355">
    <property type="entry name" value="ZnF_C2H2"/>
    <property type="match status" value="3"/>
</dbReference>
<dbReference type="GO" id="GO:0010468">
    <property type="term" value="P:regulation of gene expression"/>
    <property type="evidence" value="ECO:0007669"/>
    <property type="project" value="TreeGrafter"/>
</dbReference>
<dbReference type="GeneID" id="36380287"/>
<keyword evidence="5" id="KW-0862">Zinc</keyword>
<keyword evidence="3" id="KW-0677">Repeat</keyword>
<organism evidence="9">
    <name type="scientific">Strongyloides ratti</name>
    <name type="common">Parasitic roundworm</name>
    <dbReference type="NCBI Taxonomy" id="34506"/>
    <lineage>
        <taxon>Eukaryota</taxon>
        <taxon>Metazoa</taxon>
        <taxon>Ecdysozoa</taxon>
        <taxon>Nematoda</taxon>
        <taxon>Chromadorea</taxon>
        <taxon>Rhabditida</taxon>
        <taxon>Tylenchina</taxon>
        <taxon>Panagrolaimomorpha</taxon>
        <taxon>Strongyloidoidea</taxon>
        <taxon>Strongyloididae</taxon>
        <taxon>Strongyloides</taxon>
    </lineage>
</organism>
<evidence type="ECO:0000313" key="11">
    <source>
        <dbReference type="WBParaSite" id="SRAE_2000258300.1"/>
    </source>
</evidence>
<accession>A0A090LDT1</accession>
<evidence type="ECO:0000313" key="10">
    <source>
        <dbReference type="Proteomes" id="UP000035682"/>
    </source>
</evidence>
<dbReference type="EMBL" id="LN609529">
    <property type="protein sequence ID" value="CEF67922.1"/>
    <property type="molecule type" value="Genomic_DNA"/>
</dbReference>
<keyword evidence="2" id="KW-0479">Metal-binding</keyword>
<dbReference type="SUPFAM" id="SSF57667">
    <property type="entry name" value="beta-beta-alpha zinc fingers"/>
    <property type="match status" value="1"/>
</dbReference>
<feature type="domain" description="C2H2-type" evidence="8">
    <location>
        <begin position="123"/>
        <end position="150"/>
    </location>
</feature>
<keyword evidence="6" id="KW-0539">Nucleus</keyword>
<dbReference type="GO" id="GO:0008270">
    <property type="term" value="F:zinc ion binding"/>
    <property type="evidence" value="ECO:0007669"/>
    <property type="project" value="UniProtKB-KW"/>
</dbReference>
<evidence type="ECO:0000256" key="5">
    <source>
        <dbReference type="ARBA" id="ARBA00022833"/>
    </source>
</evidence>
<evidence type="ECO:0000256" key="2">
    <source>
        <dbReference type="ARBA" id="ARBA00022723"/>
    </source>
</evidence>
<proteinExistence type="predicted"/>
<dbReference type="CTD" id="36380287"/>
<keyword evidence="4 7" id="KW-0863">Zinc-finger</keyword>
<sequence length="478" mass="54130">MNYNNNIIMTTGLHNPGILSLTNFQTIGPYPVRISLPHDPENIKFLIKDLTGKTHSFTYTVLESTFLSRLKVADNPKQANSFMLYDGKEITGFYLSPLDQCKFVLWTVENLPTSNISENIKKFTCFKCNASFSNEDTLKVHKQSYCNDLILPRSQTCSPSIGNNNLQMTNISSSKPLMLPPQLPLHQQYNSLQVSQQIRDLAKNCIFLPIATQNNSHGIQMLGQPQLIIPIAINKDFNLNTNSTIYINSEMCLGIDIKKKLHIGNDGLWVNIGTEKDIDLPKSSSNINFNSIELTRKRTISTDGNKIDLTTNNKSNDFQCKKMFLESLPSQLSNILPSNSSVCINQMLPEKKFQCCCSASFSTEATFAAHVKTYCKNRMVKSEETSTKDLQRKTLRPCPKCNCYTSSTAEMTQHLKNIHDYSKSFICKICSYKGFSERGIKAHLKIHDEISHQDDDFQKYIKIIHNEGSETKNLKCII</sequence>
<reference evidence="11" key="2">
    <citation type="submission" date="2020-12" db="UniProtKB">
        <authorList>
            <consortium name="WormBaseParasite"/>
        </authorList>
    </citation>
    <scope>IDENTIFICATION</scope>
</reference>
<dbReference type="STRING" id="34506.A0A090LDT1"/>
<dbReference type="InterPro" id="IPR013087">
    <property type="entry name" value="Znf_C2H2_type"/>
</dbReference>
<dbReference type="InterPro" id="IPR050331">
    <property type="entry name" value="Zinc_finger"/>
</dbReference>
<evidence type="ECO:0000259" key="8">
    <source>
        <dbReference type="PROSITE" id="PS50157"/>
    </source>
</evidence>
<gene>
    <name evidence="9 11 12" type="ORF">SRAE_2000258300</name>
</gene>